<dbReference type="Proteomes" id="UP000318313">
    <property type="component" value="Chromosome"/>
</dbReference>
<proteinExistence type="predicted"/>
<sequence>MHPCKTTFAVLPSIAIFTCEVFPLLKEKREHLKKLGAVSSFVSYTLNLKPYRNLFHHNHNVRFEL</sequence>
<accession>A0A518IK28</accession>
<organism evidence="1 2">
    <name type="scientific">Gimesia fumaroli</name>
    <dbReference type="NCBI Taxonomy" id="2527976"/>
    <lineage>
        <taxon>Bacteria</taxon>
        <taxon>Pseudomonadati</taxon>
        <taxon>Planctomycetota</taxon>
        <taxon>Planctomycetia</taxon>
        <taxon>Planctomycetales</taxon>
        <taxon>Planctomycetaceae</taxon>
        <taxon>Gimesia</taxon>
    </lineage>
</organism>
<protein>
    <submittedName>
        <fullName evidence="1">Uncharacterized protein</fullName>
    </submittedName>
</protein>
<evidence type="ECO:0000313" key="1">
    <source>
        <dbReference type="EMBL" id="QDV53448.1"/>
    </source>
</evidence>
<gene>
    <name evidence="1" type="ORF">Enr17x_55230</name>
</gene>
<name>A0A518IK28_9PLAN</name>
<dbReference type="KEGG" id="gfm:Enr17x_55230"/>
<reference evidence="1 2" key="1">
    <citation type="submission" date="2019-03" db="EMBL/GenBank/DDBJ databases">
        <title>Deep-cultivation of Planctomycetes and their phenomic and genomic characterization uncovers novel biology.</title>
        <authorList>
            <person name="Wiegand S."/>
            <person name="Jogler M."/>
            <person name="Boedeker C."/>
            <person name="Pinto D."/>
            <person name="Vollmers J."/>
            <person name="Rivas-Marin E."/>
            <person name="Kohn T."/>
            <person name="Peeters S.H."/>
            <person name="Heuer A."/>
            <person name="Rast P."/>
            <person name="Oberbeckmann S."/>
            <person name="Bunk B."/>
            <person name="Jeske O."/>
            <person name="Meyerdierks A."/>
            <person name="Storesund J.E."/>
            <person name="Kallscheuer N."/>
            <person name="Luecker S."/>
            <person name="Lage O.M."/>
            <person name="Pohl T."/>
            <person name="Merkel B.J."/>
            <person name="Hornburger P."/>
            <person name="Mueller R.-W."/>
            <person name="Bruemmer F."/>
            <person name="Labrenz M."/>
            <person name="Spormann A.M."/>
            <person name="Op den Camp H."/>
            <person name="Overmann J."/>
            <person name="Amann R."/>
            <person name="Jetten M.S.M."/>
            <person name="Mascher T."/>
            <person name="Medema M.H."/>
            <person name="Devos D.P."/>
            <person name="Kaster A.-K."/>
            <person name="Ovreas L."/>
            <person name="Rohde M."/>
            <person name="Galperin M.Y."/>
            <person name="Jogler C."/>
        </authorList>
    </citation>
    <scope>NUCLEOTIDE SEQUENCE [LARGE SCALE GENOMIC DNA]</scope>
    <source>
        <strain evidence="1 2">Enr17</strain>
    </source>
</reference>
<keyword evidence="2" id="KW-1185">Reference proteome</keyword>
<dbReference type="EMBL" id="CP037452">
    <property type="protein sequence ID" value="QDV53448.1"/>
    <property type="molecule type" value="Genomic_DNA"/>
</dbReference>
<evidence type="ECO:0000313" key="2">
    <source>
        <dbReference type="Proteomes" id="UP000318313"/>
    </source>
</evidence>
<dbReference type="AlphaFoldDB" id="A0A518IK28"/>